<dbReference type="RefSeq" id="WP_047940077.1">
    <property type="nucleotide sequence ID" value="NZ_CP053989.1"/>
</dbReference>
<evidence type="ECO:0000313" key="1">
    <source>
        <dbReference type="EMBL" id="KLV28383.1"/>
    </source>
</evidence>
<dbReference type="GeneID" id="56349233"/>
<evidence type="ECO:0000313" key="2">
    <source>
        <dbReference type="Proteomes" id="UP000036045"/>
    </source>
</evidence>
<dbReference type="Proteomes" id="UP000036045">
    <property type="component" value="Unassembled WGS sequence"/>
</dbReference>
<organism evidence="1 2">
    <name type="scientific">Niallia circulans</name>
    <name type="common">Bacillus circulans</name>
    <dbReference type="NCBI Taxonomy" id="1397"/>
    <lineage>
        <taxon>Bacteria</taxon>
        <taxon>Bacillati</taxon>
        <taxon>Bacillota</taxon>
        <taxon>Bacilli</taxon>
        <taxon>Bacillales</taxon>
        <taxon>Bacillaceae</taxon>
        <taxon>Niallia</taxon>
    </lineage>
</organism>
<dbReference type="EMBL" id="LDPH01000001">
    <property type="protein sequence ID" value="KLV28383.1"/>
    <property type="molecule type" value="Genomic_DNA"/>
</dbReference>
<comment type="caution">
    <text evidence="1">The sequence shown here is derived from an EMBL/GenBank/DDBJ whole genome shotgun (WGS) entry which is preliminary data.</text>
</comment>
<keyword evidence="2" id="KW-1185">Reference proteome</keyword>
<protein>
    <submittedName>
        <fullName evidence="1">Uncharacterized protein</fullName>
    </submittedName>
</protein>
<sequence>MAGLFNKNDQFDFKFNVNGKEVTGEDGAKYAQELITKLSSEMGGLVQKLTKGVSENVAGTTMDAMKEKVASAVDLDSIKEKVKPHLNPETLKSIVSEDTLSKLQEKLPVIDASNDDGNLKLNVNGKPIFSLDLSDFIKK</sequence>
<accession>A0A0J1IR11</accession>
<dbReference type="PATRIC" id="fig|1397.4.peg.250"/>
<gene>
    <name evidence="1" type="ORF">ABW02_01155</name>
</gene>
<dbReference type="OrthoDB" id="2935562at2"/>
<dbReference type="AlphaFoldDB" id="A0A0J1IR11"/>
<name>A0A0J1IR11_NIACI</name>
<proteinExistence type="predicted"/>
<reference evidence="1 2" key="1">
    <citation type="submission" date="2015-05" db="EMBL/GenBank/DDBJ databases">
        <title>Whole genome sequence and identification of bacterial endophytes from Costus igneus.</title>
        <authorList>
            <person name="Lee Y.P."/>
            <person name="Gan H.M."/>
            <person name="Eng W."/>
            <person name="Wheatley M.S."/>
            <person name="Caraballo A."/>
            <person name="Polter S."/>
            <person name="Savka M.A."/>
            <person name="Hudson A.O."/>
        </authorList>
    </citation>
    <scope>NUCLEOTIDE SEQUENCE [LARGE SCALE GENOMIC DNA]</scope>
    <source>
        <strain evidence="1 2">RIT379</strain>
    </source>
</reference>